<dbReference type="Gene3D" id="3.90.550.10">
    <property type="entry name" value="Spore Coat Polysaccharide Biosynthesis Protein SpsA, Chain A"/>
    <property type="match status" value="1"/>
</dbReference>
<evidence type="ECO:0000313" key="1">
    <source>
        <dbReference type="EMBL" id="KAF1993522.1"/>
    </source>
</evidence>
<dbReference type="Proteomes" id="UP000799779">
    <property type="component" value="Unassembled WGS sequence"/>
</dbReference>
<gene>
    <name evidence="1" type="ORF">P154DRAFT_589083</name>
</gene>
<dbReference type="SUPFAM" id="SSF53448">
    <property type="entry name" value="Nucleotide-diphospho-sugar transferases"/>
    <property type="match status" value="1"/>
</dbReference>
<organism evidence="1 2">
    <name type="scientific">Amniculicola lignicola CBS 123094</name>
    <dbReference type="NCBI Taxonomy" id="1392246"/>
    <lineage>
        <taxon>Eukaryota</taxon>
        <taxon>Fungi</taxon>
        <taxon>Dikarya</taxon>
        <taxon>Ascomycota</taxon>
        <taxon>Pezizomycotina</taxon>
        <taxon>Dothideomycetes</taxon>
        <taxon>Pleosporomycetidae</taxon>
        <taxon>Pleosporales</taxon>
        <taxon>Amniculicolaceae</taxon>
        <taxon>Amniculicola</taxon>
    </lineage>
</organism>
<proteinExistence type="predicted"/>
<dbReference type="InterPro" id="IPR029044">
    <property type="entry name" value="Nucleotide-diphossugar_trans"/>
</dbReference>
<dbReference type="OrthoDB" id="2014201at2759"/>
<dbReference type="InterPro" id="IPR050587">
    <property type="entry name" value="GNT1/Glycosyltrans_8"/>
</dbReference>
<accession>A0A6A5VUP8</accession>
<dbReference type="EMBL" id="ML977699">
    <property type="protein sequence ID" value="KAF1993522.1"/>
    <property type="molecule type" value="Genomic_DNA"/>
</dbReference>
<protein>
    <submittedName>
        <fullName evidence="1">Glycosyltransferase family 8 protein</fullName>
    </submittedName>
</protein>
<keyword evidence="1" id="KW-0808">Transferase</keyword>
<keyword evidence="2" id="KW-1185">Reference proteome</keyword>
<reference evidence="1" key="1">
    <citation type="journal article" date="2020" name="Stud. Mycol.">
        <title>101 Dothideomycetes genomes: a test case for predicting lifestyles and emergence of pathogens.</title>
        <authorList>
            <person name="Haridas S."/>
            <person name="Albert R."/>
            <person name="Binder M."/>
            <person name="Bloem J."/>
            <person name="Labutti K."/>
            <person name="Salamov A."/>
            <person name="Andreopoulos B."/>
            <person name="Baker S."/>
            <person name="Barry K."/>
            <person name="Bills G."/>
            <person name="Bluhm B."/>
            <person name="Cannon C."/>
            <person name="Castanera R."/>
            <person name="Culley D."/>
            <person name="Daum C."/>
            <person name="Ezra D."/>
            <person name="Gonzalez J."/>
            <person name="Henrissat B."/>
            <person name="Kuo A."/>
            <person name="Liang C."/>
            <person name="Lipzen A."/>
            <person name="Lutzoni F."/>
            <person name="Magnuson J."/>
            <person name="Mondo S."/>
            <person name="Nolan M."/>
            <person name="Ohm R."/>
            <person name="Pangilinan J."/>
            <person name="Park H.-J."/>
            <person name="Ramirez L."/>
            <person name="Alfaro M."/>
            <person name="Sun H."/>
            <person name="Tritt A."/>
            <person name="Yoshinaga Y."/>
            <person name="Zwiers L.-H."/>
            <person name="Turgeon B."/>
            <person name="Goodwin S."/>
            <person name="Spatafora J."/>
            <person name="Crous P."/>
            <person name="Grigoriev I."/>
        </authorList>
    </citation>
    <scope>NUCLEOTIDE SEQUENCE</scope>
    <source>
        <strain evidence="1">CBS 123094</strain>
    </source>
</reference>
<sequence length="369" mass="42735">MYSMHRYAHVGSPQKEGSPVRQPSVWLLIRKYKNLILAAFVSIALLATVHRRSSSPSSRTPYGYDVPYSDETSPYSSNIPANVQWSDYAYTQYVTNEIYLCNAVMVFDSLERLKSKADRVMMYPQEWTPELEKHNMTIIGRHMMKARERYGVKLVPVQVQSFEHQEPTWQASFTKLLAFDQTQYKRVINVDSDATILKSLDSLFFLPPTPLALPRAYWLPEKPHFLTSILLVITPSTFEFSRLQAAIKHHEPTDFDMEILNNLYGTSALVLPHREYGLLTRVLMGESRKEFLGSEEEVWDTEKVMKEVRYVHFSDWPVGKPWLGGFDMEVERVWPGCGGEMDCGDKGVWVRLRADFKRRREGICGREFA</sequence>
<dbReference type="AlphaFoldDB" id="A0A6A5VUP8"/>
<dbReference type="PANTHER" id="PTHR11183">
    <property type="entry name" value="GLYCOGENIN SUBFAMILY MEMBER"/>
    <property type="match status" value="1"/>
</dbReference>
<dbReference type="GO" id="GO:0016740">
    <property type="term" value="F:transferase activity"/>
    <property type="evidence" value="ECO:0007669"/>
    <property type="project" value="UniProtKB-KW"/>
</dbReference>
<evidence type="ECO:0000313" key="2">
    <source>
        <dbReference type="Proteomes" id="UP000799779"/>
    </source>
</evidence>
<name>A0A6A5VUP8_9PLEO</name>